<keyword evidence="2" id="KW-1185">Reference proteome</keyword>
<evidence type="ECO:0000313" key="1">
    <source>
        <dbReference type="EMBL" id="KAK5977418.1"/>
    </source>
</evidence>
<protein>
    <submittedName>
        <fullName evidence="1">Uncharacterized protein</fullName>
    </submittedName>
</protein>
<dbReference type="AlphaFoldDB" id="A0AAN8INL3"/>
<dbReference type="EMBL" id="WIXE01010628">
    <property type="protein sequence ID" value="KAK5977418.1"/>
    <property type="molecule type" value="Genomic_DNA"/>
</dbReference>
<sequence>MLGRRLATLLVPVEEQLADEITQKILHEALTEAMATLREVLIIPKS</sequence>
<dbReference type="Proteomes" id="UP001331761">
    <property type="component" value="Unassembled WGS sequence"/>
</dbReference>
<gene>
    <name evidence="1" type="ORF">GCK32_021485</name>
</gene>
<comment type="caution">
    <text evidence="1">The sequence shown here is derived from an EMBL/GenBank/DDBJ whole genome shotgun (WGS) entry which is preliminary data.</text>
</comment>
<accession>A0AAN8INL3</accession>
<name>A0AAN8INL3_TRICO</name>
<reference evidence="1 2" key="1">
    <citation type="submission" date="2019-10" db="EMBL/GenBank/DDBJ databases">
        <title>Assembly and Annotation for the nematode Trichostrongylus colubriformis.</title>
        <authorList>
            <person name="Martin J."/>
        </authorList>
    </citation>
    <scope>NUCLEOTIDE SEQUENCE [LARGE SCALE GENOMIC DNA]</scope>
    <source>
        <strain evidence="1">G859</strain>
        <tissue evidence="1">Whole worm</tissue>
    </source>
</reference>
<proteinExistence type="predicted"/>
<organism evidence="1 2">
    <name type="scientific">Trichostrongylus colubriformis</name>
    <name type="common">Black scour worm</name>
    <dbReference type="NCBI Taxonomy" id="6319"/>
    <lineage>
        <taxon>Eukaryota</taxon>
        <taxon>Metazoa</taxon>
        <taxon>Ecdysozoa</taxon>
        <taxon>Nematoda</taxon>
        <taxon>Chromadorea</taxon>
        <taxon>Rhabditida</taxon>
        <taxon>Rhabditina</taxon>
        <taxon>Rhabditomorpha</taxon>
        <taxon>Strongyloidea</taxon>
        <taxon>Trichostrongylidae</taxon>
        <taxon>Trichostrongylus</taxon>
    </lineage>
</organism>
<evidence type="ECO:0000313" key="2">
    <source>
        <dbReference type="Proteomes" id="UP001331761"/>
    </source>
</evidence>